<dbReference type="AlphaFoldDB" id="A0A1F4VSC0"/>
<evidence type="ECO:0000256" key="6">
    <source>
        <dbReference type="ARBA" id="ARBA00022801"/>
    </source>
</evidence>
<keyword evidence="7" id="KW-0862">Zinc</keyword>
<dbReference type="Gene3D" id="3.40.390.30">
    <property type="entry name" value="Metalloproteases ('zincins'), catalytic domain"/>
    <property type="match status" value="1"/>
</dbReference>
<evidence type="ECO:0000256" key="7">
    <source>
        <dbReference type="ARBA" id="ARBA00022833"/>
    </source>
</evidence>
<evidence type="ECO:0000256" key="3">
    <source>
        <dbReference type="ARBA" id="ARBA00022722"/>
    </source>
</evidence>
<dbReference type="EMBL" id="MEVK01000004">
    <property type="protein sequence ID" value="OGC59930.1"/>
    <property type="molecule type" value="Genomic_DNA"/>
</dbReference>
<proteinExistence type="inferred from homology"/>
<evidence type="ECO:0000313" key="9">
    <source>
        <dbReference type="Proteomes" id="UP000178964"/>
    </source>
</evidence>
<evidence type="ECO:0000256" key="2">
    <source>
        <dbReference type="ARBA" id="ARBA00010875"/>
    </source>
</evidence>
<dbReference type="GO" id="GO:0046872">
    <property type="term" value="F:metal ion binding"/>
    <property type="evidence" value="ECO:0007669"/>
    <property type="project" value="UniProtKB-KW"/>
</dbReference>
<comment type="similarity">
    <text evidence="2">Belongs to the endoribonuclease YbeY family.</text>
</comment>
<dbReference type="Pfam" id="PF02130">
    <property type="entry name" value="YbeY"/>
    <property type="match status" value="1"/>
</dbReference>
<reference evidence="8 9" key="1">
    <citation type="journal article" date="2016" name="Nat. Commun.">
        <title>Thousands of microbial genomes shed light on interconnected biogeochemical processes in an aquifer system.</title>
        <authorList>
            <person name="Anantharaman K."/>
            <person name="Brown C.T."/>
            <person name="Hug L.A."/>
            <person name="Sharon I."/>
            <person name="Castelle C.J."/>
            <person name="Probst A.J."/>
            <person name="Thomas B.C."/>
            <person name="Singh A."/>
            <person name="Wilkins M.J."/>
            <person name="Karaoz U."/>
            <person name="Brodie E.L."/>
            <person name="Williams K.H."/>
            <person name="Hubbard S.S."/>
            <person name="Banfield J.F."/>
        </authorList>
    </citation>
    <scope>NUCLEOTIDE SEQUENCE [LARGE SCALE GENOMIC DNA]</scope>
</reference>
<dbReference type="PANTHER" id="PTHR46986:SF1">
    <property type="entry name" value="ENDORIBONUCLEASE YBEY, CHLOROPLASTIC"/>
    <property type="match status" value="1"/>
</dbReference>
<dbReference type="Proteomes" id="UP000178964">
    <property type="component" value="Unassembled WGS sequence"/>
</dbReference>
<dbReference type="NCBIfam" id="TIGR00043">
    <property type="entry name" value="rRNA maturation RNase YbeY"/>
    <property type="match status" value="1"/>
</dbReference>
<dbReference type="PANTHER" id="PTHR46986">
    <property type="entry name" value="ENDORIBONUCLEASE YBEY, CHLOROPLASTIC"/>
    <property type="match status" value="1"/>
</dbReference>
<dbReference type="GO" id="GO:0004222">
    <property type="term" value="F:metalloendopeptidase activity"/>
    <property type="evidence" value="ECO:0007669"/>
    <property type="project" value="InterPro"/>
</dbReference>
<name>A0A1F4VSC0_UNCKA</name>
<dbReference type="STRING" id="1802627.A3A70_02395"/>
<keyword evidence="5" id="KW-0255">Endonuclease</keyword>
<sequence>MDKVSASVSIVNDEQMQKLNKKYRSKDYFTDVLSFTINEKTPEGELLLGEIVINRDAAARQAIELGHSTEEEVAFLTAHAMMHLQGVHHEHDD</sequence>
<evidence type="ECO:0000256" key="1">
    <source>
        <dbReference type="ARBA" id="ARBA00001947"/>
    </source>
</evidence>
<evidence type="ECO:0000256" key="4">
    <source>
        <dbReference type="ARBA" id="ARBA00022723"/>
    </source>
</evidence>
<dbReference type="SUPFAM" id="SSF55486">
    <property type="entry name" value="Metalloproteases ('zincins'), catalytic domain"/>
    <property type="match status" value="1"/>
</dbReference>
<dbReference type="GO" id="GO:0004519">
    <property type="term" value="F:endonuclease activity"/>
    <property type="evidence" value="ECO:0007669"/>
    <property type="project" value="UniProtKB-KW"/>
</dbReference>
<dbReference type="InterPro" id="IPR023091">
    <property type="entry name" value="MetalPrtase_cat_dom_sf_prd"/>
</dbReference>
<keyword evidence="4" id="KW-0479">Metal-binding</keyword>
<dbReference type="GO" id="GO:0006364">
    <property type="term" value="P:rRNA processing"/>
    <property type="evidence" value="ECO:0007669"/>
    <property type="project" value="InterPro"/>
</dbReference>
<accession>A0A1F4VSC0</accession>
<comment type="cofactor">
    <cofactor evidence="1">
        <name>Zn(2+)</name>
        <dbReference type="ChEBI" id="CHEBI:29105"/>
    </cofactor>
</comment>
<organism evidence="8 9">
    <name type="scientific">candidate division WWE3 bacterium RIFCSPLOWO2_01_FULL_42_11</name>
    <dbReference type="NCBI Taxonomy" id="1802627"/>
    <lineage>
        <taxon>Bacteria</taxon>
        <taxon>Katanobacteria</taxon>
    </lineage>
</organism>
<comment type="caution">
    <text evidence="8">The sequence shown here is derived from an EMBL/GenBank/DDBJ whole genome shotgun (WGS) entry which is preliminary data.</text>
</comment>
<dbReference type="InterPro" id="IPR002036">
    <property type="entry name" value="YbeY"/>
</dbReference>
<protein>
    <submittedName>
        <fullName evidence="8">rRNA maturation RNase YbeY</fullName>
    </submittedName>
</protein>
<gene>
    <name evidence="8" type="ORF">A3A70_02395</name>
</gene>
<keyword evidence="3" id="KW-0540">Nuclease</keyword>
<evidence type="ECO:0000256" key="5">
    <source>
        <dbReference type="ARBA" id="ARBA00022759"/>
    </source>
</evidence>
<keyword evidence="6" id="KW-0378">Hydrolase</keyword>
<evidence type="ECO:0000313" key="8">
    <source>
        <dbReference type="EMBL" id="OGC59930.1"/>
    </source>
</evidence>